<dbReference type="Pfam" id="PF12960">
    <property type="entry name" value="DUF3849"/>
    <property type="match status" value="1"/>
</dbReference>
<dbReference type="InterPro" id="IPR024383">
    <property type="entry name" value="DUF3849"/>
</dbReference>
<organism evidence="7 8">
    <name type="scientific">Blautia luti</name>
    <dbReference type="NCBI Taxonomy" id="89014"/>
    <lineage>
        <taxon>Bacteria</taxon>
        <taxon>Bacillati</taxon>
        <taxon>Bacillota</taxon>
        <taxon>Clostridia</taxon>
        <taxon>Lachnospirales</taxon>
        <taxon>Lachnospiraceae</taxon>
        <taxon>Blautia</taxon>
    </lineage>
</organism>
<evidence type="ECO:0000259" key="5">
    <source>
        <dbReference type="Pfam" id="PF14195"/>
    </source>
</evidence>
<dbReference type="AlphaFoldDB" id="A0A564W3L0"/>
<feature type="region of interest" description="Disordered" evidence="2">
    <location>
        <begin position="1047"/>
        <end position="1093"/>
    </location>
</feature>
<dbReference type="InterPro" id="IPR025923">
    <property type="entry name" value="YodL-like_dom"/>
</dbReference>
<dbReference type="Proteomes" id="UP000408482">
    <property type="component" value="Unassembled WGS sequence"/>
</dbReference>
<dbReference type="Pfam" id="PF14195">
    <property type="entry name" value="DUF4316"/>
    <property type="match status" value="1"/>
</dbReference>
<dbReference type="InterPro" id="IPR025465">
    <property type="entry name" value="DUF4316"/>
</dbReference>
<dbReference type="InterPro" id="IPR040568">
    <property type="entry name" value="LPD16"/>
</dbReference>
<feature type="domain" description="DUF4316" evidence="5">
    <location>
        <begin position="1023"/>
        <end position="1055"/>
    </location>
</feature>
<accession>A0A564W3L0</accession>
<evidence type="ECO:0000259" key="3">
    <source>
        <dbReference type="Pfam" id="PF12960"/>
    </source>
</evidence>
<evidence type="ECO:0000313" key="8">
    <source>
        <dbReference type="Proteomes" id="UP000408482"/>
    </source>
</evidence>
<evidence type="ECO:0000256" key="2">
    <source>
        <dbReference type="SAM" id="MobiDB-lite"/>
    </source>
</evidence>
<sequence>MGRYAELQKAWDENREEFRRLKEEMEKNEDAFLKIDQEMEAMEQEPIKDSDVVVMFSSQFETDYVVCKITDQSREWVKEQMNNIAGMDEDALANLDVEEYFRDQGAEVMSILASNGKGDDYPVFYDFWFDVDEAEVVESTELSIEKQVENLINRIDFGEPVLNDSEWKLLHTYAEKTGNMADTYKLAQELRDTLHHPDFRVHEQVIENARKELEAPVFLNEKEKELFTGETDRFGIYQLKDGEELHYHRFASLDLLEKSGLQVEKGNYELIYTAPLQKGQTLDDIFEQFNLFRPEDFTGHSLSVSDIVLLHQNGENHAQYVDRFGFQEVAQFLEQQQDREEQKAEHSYIDYYYVVEDLQKAGPLDIKKYADIKEALQAYFSLPNDKRKAFGIQNSNPLPGSLDFIQCYNGIDRMTFDYREIEGWDNPEIQSVVEQMDVAIDLHETQIAYAIGGRYFTIQHTDEGFDYTFYSRNYRELDGGVYDNTDLNIEEAMSEILEDENLDYEDGEVLNYESFMEHVEEANRIEPQKLSEEYFSVYAHSAAYAREHGELEQYRISRNENIACKNAIEAAIRDNFDGMHLQPDAAEEVLDGYGMERVVYVLSSSIRLKEQDGRFSRENKEWAKTIPVAEDMDSWERNRNIDFLVDSHPAVLDGFVHLVRQEQAQREAKKEVLKVPPVSDKTEPEKALNQMSRVDIEETVLAYAQSMVDDAGYDVKVTAARVYGSRTADIQREDSDVDVVIEYQGEIREDVFFDMLHENGLSVGGMMVDINPITAEKSGSIEEYLARANQYLEEKVKSFRETTSDQQKAEVVTEHPVQTLTFYVAECMEFPSLGEYHENLTFEEAVHLYEAIPSERMSAVKGIGFTLHTEGTERYMDSEFDLVSGKAIDVDMINHVPEFRDSTLVQQAIKDAIARFPEMKVWDRETKALESQKIAENYDKDCRELAADIDKFSEEYDTYEYWDAVDDREENVSRIYCDLQSGDAGYIREWLQGVIDEWEPVEDVKAAKAFVNRIDDLAERREKNPLTKVEELEEANYNQIDGVLNNIKPEKQEKSDTKGMSIMEKLALNKERVAQADKPAKEPEKKPERSMDK</sequence>
<dbReference type="Pfam" id="PF18830">
    <property type="entry name" value="LPD16"/>
    <property type="match status" value="1"/>
</dbReference>
<feature type="domain" description="Large polyvalent protein-associated" evidence="6">
    <location>
        <begin position="444"/>
        <end position="522"/>
    </location>
</feature>
<feature type="compositionally biased region" description="Basic and acidic residues" evidence="2">
    <location>
        <begin position="1067"/>
        <end position="1093"/>
    </location>
</feature>
<keyword evidence="1" id="KW-0175">Coiled coil</keyword>
<evidence type="ECO:0008006" key="9">
    <source>
        <dbReference type="Google" id="ProtNLM"/>
    </source>
</evidence>
<reference evidence="7 8" key="1">
    <citation type="submission" date="2019-07" db="EMBL/GenBank/DDBJ databases">
        <authorList>
            <person name="Hibberd C M."/>
            <person name="Gehrig L. J."/>
            <person name="Chang H.-W."/>
            <person name="Venkatesh S."/>
        </authorList>
    </citation>
    <scope>NUCLEOTIDE SEQUENCE [LARGE SCALE GENOMIC DNA]</scope>
    <source>
        <strain evidence="7">Blautia_luti_SSTS_Bg7063</strain>
    </source>
</reference>
<dbReference type="Pfam" id="PF14191">
    <property type="entry name" value="YodL"/>
    <property type="match status" value="1"/>
</dbReference>
<dbReference type="EMBL" id="CABHNW010000102">
    <property type="protein sequence ID" value="VUX39436.1"/>
    <property type="molecule type" value="Genomic_DNA"/>
</dbReference>
<evidence type="ECO:0000313" key="7">
    <source>
        <dbReference type="EMBL" id="VUX39436.1"/>
    </source>
</evidence>
<dbReference type="RefSeq" id="WP_144094040.1">
    <property type="nucleotide sequence ID" value="NZ_CABHMX010000009.1"/>
</dbReference>
<evidence type="ECO:0000259" key="6">
    <source>
        <dbReference type="Pfam" id="PF18830"/>
    </source>
</evidence>
<feature type="coiled-coil region" evidence="1">
    <location>
        <begin position="4"/>
        <end position="45"/>
    </location>
</feature>
<protein>
    <recommendedName>
        <fullName evidence="9">DUF3849 domain-containing protein</fullName>
    </recommendedName>
</protein>
<feature type="compositionally biased region" description="Basic and acidic residues" evidence="2">
    <location>
        <begin position="1048"/>
        <end position="1057"/>
    </location>
</feature>
<keyword evidence="8" id="KW-1185">Reference proteome</keyword>
<evidence type="ECO:0000259" key="4">
    <source>
        <dbReference type="Pfam" id="PF14191"/>
    </source>
</evidence>
<proteinExistence type="predicted"/>
<name>A0A564W3L0_9FIRM</name>
<dbReference type="CDD" id="cd05403">
    <property type="entry name" value="NT_KNTase_like"/>
    <property type="match status" value="1"/>
</dbReference>
<gene>
    <name evidence="7" type="ORF">RSSSTS7063_00006</name>
</gene>
<feature type="domain" description="DUF3849" evidence="3">
    <location>
        <begin position="537"/>
        <end position="663"/>
    </location>
</feature>
<evidence type="ECO:0000256" key="1">
    <source>
        <dbReference type="SAM" id="Coils"/>
    </source>
</evidence>
<feature type="domain" description="YodL-like" evidence="4">
    <location>
        <begin position="234"/>
        <end position="332"/>
    </location>
</feature>